<comment type="caution">
    <text evidence="2">The sequence shown here is derived from an EMBL/GenBank/DDBJ whole genome shotgun (WGS) entry which is preliminary data.</text>
</comment>
<reference evidence="2" key="1">
    <citation type="submission" date="2019-07" db="EMBL/GenBank/DDBJ databases">
        <title>Annotation for the trematode Paragonimus miyazaki's.</title>
        <authorList>
            <person name="Choi Y.-J."/>
        </authorList>
    </citation>
    <scope>NUCLEOTIDE SEQUENCE</scope>
    <source>
        <strain evidence="2">Japan</strain>
    </source>
</reference>
<organism evidence="2 3">
    <name type="scientific">Paragonimus skrjabini miyazakii</name>
    <dbReference type="NCBI Taxonomy" id="59628"/>
    <lineage>
        <taxon>Eukaryota</taxon>
        <taxon>Metazoa</taxon>
        <taxon>Spiralia</taxon>
        <taxon>Lophotrochozoa</taxon>
        <taxon>Platyhelminthes</taxon>
        <taxon>Trematoda</taxon>
        <taxon>Digenea</taxon>
        <taxon>Plagiorchiida</taxon>
        <taxon>Troglotremata</taxon>
        <taxon>Troglotrematidae</taxon>
        <taxon>Paragonimus</taxon>
    </lineage>
</organism>
<feature type="compositionally biased region" description="Basic and acidic residues" evidence="1">
    <location>
        <begin position="411"/>
        <end position="421"/>
    </location>
</feature>
<feature type="region of interest" description="Disordered" evidence="1">
    <location>
        <begin position="411"/>
        <end position="430"/>
    </location>
</feature>
<dbReference type="Proteomes" id="UP000822476">
    <property type="component" value="Unassembled WGS sequence"/>
</dbReference>
<evidence type="ECO:0000313" key="3">
    <source>
        <dbReference type="Proteomes" id="UP000822476"/>
    </source>
</evidence>
<feature type="compositionally biased region" description="Polar residues" evidence="1">
    <location>
        <begin position="7"/>
        <end position="29"/>
    </location>
</feature>
<dbReference type="AlphaFoldDB" id="A0A8S9Z1R9"/>
<gene>
    <name evidence="2" type="ORF">EG68_03228</name>
</gene>
<name>A0A8S9Z1R9_9TREM</name>
<sequence>MEHQEKQATNSFLAKLPNSSLHPDQSQIGTRPRTRSWDGFSNVSNSHPGSQLQFSALKGVMSPVECKRTVRLPLPLVQAKFGKEPGEDPTSILPPERKDSTIFEAWRKRNYTSPKIFNRNSLSSYNHGSVTRYQQSEPTCEARLLESENLSQNQRHTMAPVLSTFSPKVTKKPGYSNAVVTNPTILPLHMSQPLGANADYPINPTQKRCHSEPPPEARLVALVKEKVSEMAKQPYHTFGTSLKQTTSVIKPNELISIIDRLQQRSEEAASSALSLNPTFPIIKSSFGDRKTSEISKVTDNHLPKRTAPSTEILRLSFTSVPNCSTNQNQACATVTTSVSGSEPLTVYRPTVSPTGRPASTALNDQEVILGRQSMNRYNSWNSRMLSHDYEALNVTKPDRDLLIHSCSLSRQRDVPSLRADRPFTPYPNEQTLTGYLRAGTNSELQPSTSKESSRIVQALKNQTPESGPPRLNSQDDVRQATEVTAADSGPKNPKPRAYSLREHPRFSTVGTIGYSSLSRKKSAQVSFNLEKNQCFEFQRLDTPSCPGKRIEGYISSSGDTPGEGVSHKRWSQHRALRNQLNREGIPGRTGPTSHAKPPTGYSTVSGQLNSINGANLCRPTLLTGYSSRLYPTQFAAHRQLSLASTANSEIDSNMITSGASNGIRFRTSGDQHIIRPMRRSSMSQMTLGQQSNIFTMIPIDVECAANSNKPIRLNFQRGTVYRHSVRAGTHPLPIDMLNRMPS</sequence>
<feature type="region of interest" description="Disordered" evidence="1">
    <location>
        <begin position="1"/>
        <end position="44"/>
    </location>
</feature>
<dbReference type="EMBL" id="JTDE01001265">
    <property type="protein sequence ID" value="KAF7259303.1"/>
    <property type="molecule type" value="Genomic_DNA"/>
</dbReference>
<accession>A0A8S9Z1R9</accession>
<keyword evidence="3" id="KW-1185">Reference proteome</keyword>
<feature type="region of interest" description="Disordered" evidence="1">
    <location>
        <begin position="460"/>
        <end position="498"/>
    </location>
</feature>
<dbReference type="OrthoDB" id="6243591at2759"/>
<evidence type="ECO:0000313" key="2">
    <source>
        <dbReference type="EMBL" id="KAF7259303.1"/>
    </source>
</evidence>
<proteinExistence type="predicted"/>
<feature type="region of interest" description="Disordered" evidence="1">
    <location>
        <begin position="579"/>
        <end position="601"/>
    </location>
</feature>
<evidence type="ECO:0000256" key="1">
    <source>
        <dbReference type="SAM" id="MobiDB-lite"/>
    </source>
</evidence>
<protein>
    <submittedName>
        <fullName evidence="2">Uncharacterized protein</fullName>
    </submittedName>
</protein>